<keyword evidence="3" id="KW-0808">Transferase</keyword>
<organism evidence="6 7">
    <name type="scientific">Actinacidiphila acididurans</name>
    <dbReference type="NCBI Taxonomy" id="2784346"/>
    <lineage>
        <taxon>Bacteria</taxon>
        <taxon>Bacillati</taxon>
        <taxon>Actinomycetota</taxon>
        <taxon>Actinomycetes</taxon>
        <taxon>Kitasatosporales</taxon>
        <taxon>Streptomycetaceae</taxon>
        <taxon>Actinacidiphila</taxon>
    </lineage>
</organism>
<keyword evidence="2" id="KW-0328">Glycosyltransferase</keyword>
<proteinExistence type="predicted"/>
<gene>
    <name evidence="6" type="ORF">ITX44_25740</name>
</gene>
<dbReference type="SUPFAM" id="SSF53756">
    <property type="entry name" value="UDP-Glycosyltransferase/glycogen phosphorylase"/>
    <property type="match status" value="1"/>
</dbReference>
<dbReference type="PANTHER" id="PTHR12526">
    <property type="entry name" value="GLYCOSYLTRANSFERASE"/>
    <property type="match status" value="1"/>
</dbReference>
<evidence type="ECO:0000256" key="4">
    <source>
        <dbReference type="SAM" id="MobiDB-lite"/>
    </source>
</evidence>
<dbReference type="EMBL" id="JADKYB010000015">
    <property type="protein sequence ID" value="MBM9507893.1"/>
    <property type="molecule type" value="Genomic_DNA"/>
</dbReference>
<dbReference type="Pfam" id="PF13579">
    <property type="entry name" value="Glyco_trans_4_4"/>
    <property type="match status" value="1"/>
</dbReference>
<evidence type="ECO:0000256" key="1">
    <source>
        <dbReference type="ARBA" id="ARBA00021292"/>
    </source>
</evidence>
<evidence type="ECO:0000256" key="2">
    <source>
        <dbReference type="ARBA" id="ARBA00022676"/>
    </source>
</evidence>
<keyword evidence="7" id="KW-1185">Reference proteome</keyword>
<feature type="compositionally biased region" description="Acidic residues" evidence="4">
    <location>
        <begin position="398"/>
        <end position="409"/>
    </location>
</feature>
<dbReference type="Pfam" id="PF13692">
    <property type="entry name" value="Glyco_trans_1_4"/>
    <property type="match status" value="1"/>
</dbReference>
<name>A0ABS2U123_9ACTN</name>
<dbReference type="Gene3D" id="3.40.50.2000">
    <property type="entry name" value="Glycogen Phosphorylase B"/>
    <property type="match status" value="2"/>
</dbReference>
<evidence type="ECO:0000313" key="7">
    <source>
        <dbReference type="Proteomes" id="UP000749040"/>
    </source>
</evidence>
<protein>
    <recommendedName>
        <fullName evidence="1">D-inositol 3-phosphate glycosyltransferase</fullName>
    </recommendedName>
</protein>
<feature type="compositionally biased region" description="Gly residues" evidence="4">
    <location>
        <begin position="449"/>
        <end position="461"/>
    </location>
</feature>
<accession>A0ABS2U123</accession>
<sequence>MVSTNYAPEHAGIGPYATQIAEHWADRGDEVHVLTGMPHYPAWVLDPAYAGVRRVTEQRVGVTVHRRRHTVPARQTALTRAMFELSVLAGALRRPPEIDRPDAVVAQLPSLAGGIAAARLARRFRVPFVPIVQDLMGAAARQSGIRGGGRAVAAVAGAAERYVLARADLVGVIHETFAGKVAALGVPPERIRVVPNWSHVPGPSRPREETRARLGWRPGRVVLLHSGNMGLKQGLEVLVEAARLDPGVRVVLMGDGNQREHLRSLADGLANLDFLPPAAEEDFPEVLAAADVLVVTQRASVLDMSVPSKLTSYFAAGRPLVASVAAGGGSAAEITRSGAGVIVPPEDPRALLDAVHALAGDPERAAALGERGPAYAAAHLSRAAGLARIDALLAEALGEEPGPEPEGEPEAAGGADSGTTGGPNGPDDQDAASGGHDRSPGRYRTDAGGSDGRTRGGGGAEDTGAAPGTIEGAVGR</sequence>
<reference evidence="6 7" key="1">
    <citation type="submission" date="2021-01" db="EMBL/GenBank/DDBJ databases">
        <title>Streptomyces acididurans sp. nov., isolated from a peat swamp forest soil.</title>
        <authorList>
            <person name="Chantavorakit T."/>
            <person name="Duangmal K."/>
        </authorList>
    </citation>
    <scope>NUCLEOTIDE SEQUENCE [LARGE SCALE GENOMIC DNA]</scope>
    <source>
        <strain evidence="6 7">KK5PA1</strain>
    </source>
</reference>
<evidence type="ECO:0000259" key="5">
    <source>
        <dbReference type="Pfam" id="PF13579"/>
    </source>
</evidence>
<comment type="caution">
    <text evidence="6">The sequence shown here is derived from an EMBL/GenBank/DDBJ whole genome shotgun (WGS) entry which is preliminary data.</text>
</comment>
<dbReference type="Proteomes" id="UP000749040">
    <property type="component" value="Unassembled WGS sequence"/>
</dbReference>
<feature type="compositionally biased region" description="Basic and acidic residues" evidence="4">
    <location>
        <begin position="435"/>
        <end position="445"/>
    </location>
</feature>
<evidence type="ECO:0000256" key="3">
    <source>
        <dbReference type="ARBA" id="ARBA00022679"/>
    </source>
</evidence>
<feature type="domain" description="Glycosyltransferase subfamily 4-like N-terminal" evidence="5">
    <location>
        <begin position="12"/>
        <end position="197"/>
    </location>
</feature>
<evidence type="ECO:0000313" key="6">
    <source>
        <dbReference type="EMBL" id="MBM9507893.1"/>
    </source>
</evidence>
<dbReference type="CDD" id="cd03794">
    <property type="entry name" value="GT4_WbuB-like"/>
    <property type="match status" value="1"/>
</dbReference>
<feature type="region of interest" description="Disordered" evidence="4">
    <location>
        <begin position="398"/>
        <end position="476"/>
    </location>
</feature>
<dbReference type="InterPro" id="IPR028098">
    <property type="entry name" value="Glyco_trans_4-like_N"/>
</dbReference>
<feature type="compositionally biased region" description="Gly residues" evidence="4">
    <location>
        <begin position="415"/>
        <end position="424"/>
    </location>
</feature>